<dbReference type="AlphaFoldDB" id="A0A3Q0KT83"/>
<evidence type="ECO:0000313" key="2">
    <source>
        <dbReference type="WBParaSite" id="Smp_174140.1"/>
    </source>
</evidence>
<keyword evidence="1" id="KW-1185">Reference proteome</keyword>
<protein>
    <submittedName>
        <fullName evidence="2">Uncharacterized protein</fullName>
    </submittedName>
</protein>
<dbReference type="Proteomes" id="UP000008854">
    <property type="component" value="Unassembled WGS sequence"/>
</dbReference>
<dbReference type="InParanoid" id="A0A3Q0KT83"/>
<reference evidence="2" key="2">
    <citation type="submission" date="2018-12" db="UniProtKB">
        <authorList>
            <consortium name="WormBaseParasite"/>
        </authorList>
    </citation>
    <scope>IDENTIFICATION</scope>
    <source>
        <strain evidence="2">Puerto Rican</strain>
    </source>
</reference>
<name>A0A3Q0KT83_SCHMA</name>
<sequence>MGLILADLFTVKFANRSLNKIFGRLDLYSHHIENKYKVFNENFGEEKLNNDFESVLMKKSVTMNRLPLTDTSPSKRCGTSPN</sequence>
<reference evidence="1" key="1">
    <citation type="journal article" date="2012" name="PLoS Negl. Trop. Dis.">
        <title>A systematically improved high quality genome and transcriptome of the human blood fluke Schistosoma mansoni.</title>
        <authorList>
            <person name="Protasio A.V."/>
            <person name="Tsai I.J."/>
            <person name="Babbage A."/>
            <person name="Nichol S."/>
            <person name="Hunt M."/>
            <person name="Aslett M.A."/>
            <person name="De Silva N."/>
            <person name="Velarde G.S."/>
            <person name="Anderson T.J."/>
            <person name="Clark R.C."/>
            <person name="Davidson C."/>
            <person name="Dillon G.P."/>
            <person name="Holroyd N.E."/>
            <person name="LoVerde P.T."/>
            <person name="Lloyd C."/>
            <person name="McQuillan J."/>
            <person name="Oliveira G."/>
            <person name="Otto T.D."/>
            <person name="Parker-Manuel S.J."/>
            <person name="Quail M.A."/>
            <person name="Wilson R.A."/>
            <person name="Zerlotini A."/>
            <person name="Dunne D.W."/>
            <person name="Berriman M."/>
        </authorList>
    </citation>
    <scope>NUCLEOTIDE SEQUENCE [LARGE SCALE GENOMIC DNA]</scope>
    <source>
        <strain evidence="1">Puerto Rican</strain>
    </source>
</reference>
<dbReference type="ExpressionAtlas" id="A0A3Q0KT83">
    <property type="expression patterns" value="baseline"/>
</dbReference>
<accession>A0A3Q0KT83</accession>
<dbReference type="WBParaSite" id="Smp_174140.1">
    <property type="protein sequence ID" value="Smp_174140.1"/>
    <property type="gene ID" value="Smp_174140"/>
</dbReference>
<proteinExistence type="predicted"/>
<evidence type="ECO:0000313" key="1">
    <source>
        <dbReference type="Proteomes" id="UP000008854"/>
    </source>
</evidence>
<organism evidence="1 2">
    <name type="scientific">Schistosoma mansoni</name>
    <name type="common">Blood fluke</name>
    <dbReference type="NCBI Taxonomy" id="6183"/>
    <lineage>
        <taxon>Eukaryota</taxon>
        <taxon>Metazoa</taxon>
        <taxon>Spiralia</taxon>
        <taxon>Lophotrochozoa</taxon>
        <taxon>Platyhelminthes</taxon>
        <taxon>Trematoda</taxon>
        <taxon>Digenea</taxon>
        <taxon>Strigeidida</taxon>
        <taxon>Schistosomatoidea</taxon>
        <taxon>Schistosomatidae</taxon>
        <taxon>Schistosoma</taxon>
    </lineage>
</organism>